<sequence length="444" mass="51408">MEFGGRADFRHAEILLEGKGLVKGDAEVHVFSSDWVRHQHDKQHTYDTVCLHVVMWNDNQREYIKNSHGQCIPQLTLTKYLDTELDDLVDVIDVESYLKGKKVNPGHCQTALDNQKADEKWLGSFLDFAGDERILQKAKRYERWVEKRPFEQVLYETIMESLGYKNNKEPFLTLASRLPLEDIRYLIPEDASVQRKKLAIQSLLLGAAGLLPQQGNAISSHDKETEEYISGVEDAWRELQKKTGRASMERKDWNYAGIRPANFPERRIAAIANILSECLSLSIFRHILSVLEKVEGCQEEQKIMKTLTEHIQSLFLDISDSYWSYHYTLQGKKLTKPVKLLGKERVSHIFINVIIPILLVYARRHNNTKLEKILHLTYRNYTPLPGTSVTKFMSSRIFGQPDAQKKLITSARRQQGLYQIFKDFCENDNMSCNRCALYLSIVKR</sequence>
<dbReference type="STRING" id="1004156.AYP45_00515"/>
<name>A0A1V4AY10_9BACT</name>
<proteinExistence type="predicted"/>
<protein>
    <recommendedName>
        <fullName evidence="3">DUF2851 domain-containing protein</fullName>
    </recommendedName>
</protein>
<evidence type="ECO:0000313" key="1">
    <source>
        <dbReference type="EMBL" id="OOP57951.1"/>
    </source>
</evidence>
<dbReference type="InterPro" id="IPR021272">
    <property type="entry name" value="DUF2851"/>
</dbReference>
<dbReference type="Pfam" id="PF11013">
    <property type="entry name" value="DUF2851"/>
    <property type="match status" value="1"/>
</dbReference>
<dbReference type="Proteomes" id="UP000189681">
    <property type="component" value="Unassembled WGS sequence"/>
</dbReference>
<comment type="caution">
    <text evidence="1">The sequence shown here is derived from an EMBL/GenBank/DDBJ whole genome shotgun (WGS) entry which is preliminary data.</text>
</comment>
<gene>
    <name evidence="1" type="ORF">AYP45_00515</name>
</gene>
<accession>A0A1V4AY10</accession>
<dbReference type="AlphaFoldDB" id="A0A1V4AY10"/>
<reference evidence="1 2" key="1">
    <citation type="journal article" date="2017" name="Water Res.">
        <title>Discovery and metagenomic analysis of an anammox bacterial enrichment related to Candidatus "Brocadia caroliniensis" in a full-scale glycerol-fed nitritation-denitritation separate centrate treatment process.</title>
        <authorList>
            <person name="Park H."/>
            <person name="Brotto A.C."/>
            <person name="van Loosdrecht M.C."/>
            <person name="Chandran K."/>
        </authorList>
    </citation>
    <scope>NUCLEOTIDE SEQUENCE [LARGE SCALE GENOMIC DNA]</scope>
    <source>
        <strain evidence="1">26THWARD</strain>
    </source>
</reference>
<evidence type="ECO:0000313" key="2">
    <source>
        <dbReference type="Proteomes" id="UP000189681"/>
    </source>
</evidence>
<organism evidence="1 2">
    <name type="scientific">Candidatus Brocadia carolinensis</name>
    <dbReference type="NCBI Taxonomy" id="1004156"/>
    <lineage>
        <taxon>Bacteria</taxon>
        <taxon>Pseudomonadati</taxon>
        <taxon>Planctomycetota</taxon>
        <taxon>Candidatus Brocadiia</taxon>
        <taxon>Candidatus Brocadiales</taxon>
        <taxon>Candidatus Brocadiaceae</taxon>
        <taxon>Candidatus Brocadia</taxon>
    </lineage>
</organism>
<dbReference type="EMBL" id="AYTS01000005">
    <property type="protein sequence ID" value="OOP57951.1"/>
    <property type="molecule type" value="Genomic_DNA"/>
</dbReference>
<evidence type="ECO:0008006" key="3">
    <source>
        <dbReference type="Google" id="ProtNLM"/>
    </source>
</evidence>